<dbReference type="Pfam" id="PF13620">
    <property type="entry name" value="CarboxypepD_reg"/>
    <property type="match status" value="1"/>
</dbReference>
<evidence type="ECO:0000256" key="2">
    <source>
        <dbReference type="ARBA" id="ARBA00023136"/>
    </source>
</evidence>
<proteinExistence type="predicted"/>
<evidence type="ECO:0000256" key="4">
    <source>
        <dbReference type="PROSITE-ProRule" id="PRU00473"/>
    </source>
</evidence>
<feature type="signal peptide" evidence="6">
    <location>
        <begin position="1"/>
        <end position="22"/>
    </location>
</feature>
<dbReference type="AlphaFoldDB" id="A0A939GFJ7"/>
<dbReference type="Pfam" id="PF00691">
    <property type="entry name" value="OmpA"/>
    <property type="match status" value="1"/>
</dbReference>
<dbReference type="InterPro" id="IPR006664">
    <property type="entry name" value="OMP_bac"/>
</dbReference>
<keyword evidence="2 4" id="KW-0472">Membrane</keyword>
<dbReference type="CDD" id="cd07185">
    <property type="entry name" value="OmpA_C-like"/>
    <property type="match status" value="1"/>
</dbReference>
<dbReference type="Gene3D" id="2.60.40.1120">
    <property type="entry name" value="Carboxypeptidase-like, regulatory domain"/>
    <property type="match status" value="1"/>
</dbReference>
<protein>
    <submittedName>
        <fullName evidence="8">OmpA family protein</fullName>
    </submittedName>
</protein>
<evidence type="ECO:0000313" key="8">
    <source>
        <dbReference type="EMBL" id="MBO0935597.1"/>
    </source>
</evidence>
<dbReference type="InterPro" id="IPR036737">
    <property type="entry name" value="OmpA-like_sf"/>
</dbReference>
<evidence type="ECO:0000256" key="6">
    <source>
        <dbReference type="SAM" id="SignalP"/>
    </source>
</evidence>
<evidence type="ECO:0000256" key="3">
    <source>
        <dbReference type="ARBA" id="ARBA00023237"/>
    </source>
</evidence>
<feature type="domain" description="OmpA-like" evidence="7">
    <location>
        <begin position="161"/>
        <end position="277"/>
    </location>
</feature>
<dbReference type="RefSeq" id="WP_207363137.1">
    <property type="nucleotide sequence ID" value="NZ_JAFMYV010000001.1"/>
</dbReference>
<comment type="caution">
    <text evidence="8">The sequence shown here is derived from an EMBL/GenBank/DDBJ whole genome shotgun (WGS) entry which is preliminary data.</text>
</comment>
<keyword evidence="9" id="KW-1185">Reference proteome</keyword>
<dbReference type="PROSITE" id="PS51123">
    <property type="entry name" value="OMPA_2"/>
    <property type="match status" value="1"/>
</dbReference>
<evidence type="ECO:0000313" key="9">
    <source>
        <dbReference type="Proteomes" id="UP000664034"/>
    </source>
</evidence>
<accession>A0A939GFJ7</accession>
<dbReference type="SUPFAM" id="SSF49464">
    <property type="entry name" value="Carboxypeptidase regulatory domain-like"/>
    <property type="match status" value="1"/>
</dbReference>
<keyword evidence="6" id="KW-0732">Signal</keyword>
<dbReference type="PANTHER" id="PTHR30329">
    <property type="entry name" value="STATOR ELEMENT OF FLAGELLAR MOTOR COMPLEX"/>
    <property type="match status" value="1"/>
</dbReference>
<name>A0A939GFJ7_9BACT</name>
<dbReference type="PANTHER" id="PTHR30329:SF21">
    <property type="entry name" value="LIPOPROTEIN YIAD-RELATED"/>
    <property type="match status" value="1"/>
</dbReference>
<evidence type="ECO:0000256" key="1">
    <source>
        <dbReference type="ARBA" id="ARBA00004442"/>
    </source>
</evidence>
<gene>
    <name evidence="8" type="ORF">J2I47_03455</name>
</gene>
<dbReference type="GO" id="GO:0009279">
    <property type="term" value="C:cell outer membrane"/>
    <property type="evidence" value="ECO:0007669"/>
    <property type="project" value="UniProtKB-SubCell"/>
</dbReference>
<evidence type="ECO:0000256" key="5">
    <source>
        <dbReference type="SAM" id="MobiDB-lite"/>
    </source>
</evidence>
<dbReference type="SUPFAM" id="SSF103088">
    <property type="entry name" value="OmpA-like"/>
    <property type="match status" value="1"/>
</dbReference>
<dbReference type="EMBL" id="JAFMYV010000001">
    <property type="protein sequence ID" value="MBO0935597.1"/>
    <property type="molecule type" value="Genomic_DNA"/>
</dbReference>
<feature type="region of interest" description="Disordered" evidence="5">
    <location>
        <begin position="125"/>
        <end position="159"/>
    </location>
</feature>
<feature type="chain" id="PRO_5038013535" evidence="6">
    <location>
        <begin position="23"/>
        <end position="277"/>
    </location>
</feature>
<organism evidence="8 9">
    <name type="scientific">Fibrella rubiginis</name>
    <dbReference type="NCBI Taxonomy" id="2817060"/>
    <lineage>
        <taxon>Bacteria</taxon>
        <taxon>Pseudomonadati</taxon>
        <taxon>Bacteroidota</taxon>
        <taxon>Cytophagia</taxon>
        <taxon>Cytophagales</taxon>
        <taxon>Spirosomataceae</taxon>
        <taxon>Fibrella</taxon>
    </lineage>
</organism>
<dbReference type="Gene3D" id="3.30.1330.60">
    <property type="entry name" value="OmpA-like domain"/>
    <property type="match status" value="1"/>
</dbReference>
<reference evidence="8" key="1">
    <citation type="submission" date="2021-03" db="EMBL/GenBank/DDBJ databases">
        <title>Fibrella sp. HMF5335 genome sequencing and assembly.</title>
        <authorList>
            <person name="Kang H."/>
            <person name="Kim H."/>
            <person name="Bae S."/>
            <person name="Joh K."/>
        </authorList>
    </citation>
    <scope>NUCLEOTIDE SEQUENCE</scope>
    <source>
        <strain evidence="8">HMF5335</strain>
    </source>
</reference>
<comment type="subcellular location">
    <subcellularLocation>
        <location evidence="1">Cell outer membrane</location>
    </subcellularLocation>
</comment>
<dbReference type="PRINTS" id="PR01021">
    <property type="entry name" value="OMPADOMAIN"/>
</dbReference>
<dbReference type="InterPro" id="IPR050330">
    <property type="entry name" value="Bact_OuterMem_StrucFunc"/>
</dbReference>
<keyword evidence="3" id="KW-0998">Cell outer membrane</keyword>
<sequence length="277" mass="29876">MNRISWCLLVGLFLCVTQLSVGQTKPTKASLEGLVLDAATRQPIVGATVMATTESGGKPQSKFAAQDGSFKLELNPRESYKVTAQAKGYIPSEERFAYTEGRAVSVLGKIILLTRAIIPNQTGVASGPMKTAEGSYASPPKIGAASKAPAPVVTPPKPPLTITDQPVELRAIQFNQSTAEMLPEAKSDLDRVLVFMSQNPGIVVELAGHTDNQGDFDQNVVLSRQRAETVKAYLVSKGIAANRIQTRGYGGTRPVATNNDEKRRQLNRRVEMTILKQ</sequence>
<dbReference type="InterPro" id="IPR008969">
    <property type="entry name" value="CarboxyPept-like_regulatory"/>
</dbReference>
<dbReference type="Proteomes" id="UP000664034">
    <property type="component" value="Unassembled WGS sequence"/>
</dbReference>
<evidence type="ECO:0000259" key="7">
    <source>
        <dbReference type="PROSITE" id="PS51123"/>
    </source>
</evidence>
<dbReference type="InterPro" id="IPR006665">
    <property type="entry name" value="OmpA-like"/>
</dbReference>